<evidence type="ECO:0000256" key="3">
    <source>
        <dbReference type="ARBA" id="ARBA00004496"/>
    </source>
</evidence>
<comment type="function">
    <text evidence="14">Cytoplasmic and mitochondrial threonylcarbamoyl-AMP synthase required for the formation of a threonylcarbamoyl group on adenosine at position 37 (t(6)A37) in tRNAs that read codons beginning with adenine. Catalyzes the conversion of L-threonine, HCO(3)(-)/CO(2) and ATP to give threonylcarbamoyl-AMP (TC-AMP) as the acyladenylate intermediate, with the release of diphosphate. Participates in t(6)A37 formation in cytoplasmic and mitochondrial tRNAs. May regulate the activity of some transporters.</text>
</comment>
<dbReference type="GO" id="GO:0005886">
    <property type="term" value="C:plasma membrane"/>
    <property type="evidence" value="ECO:0007669"/>
    <property type="project" value="UniProtKB-SubCell"/>
</dbReference>
<comment type="catalytic activity">
    <reaction evidence="13">
        <text>L-threonine + hydrogencarbonate + ATP = L-threonylcarbamoyladenylate + diphosphate + H2O</text>
        <dbReference type="Rhea" id="RHEA:36407"/>
        <dbReference type="ChEBI" id="CHEBI:15377"/>
        <dbReference type="ChEBI" id="CHEBI:17544"/>
        <dbReference type="ChEBI" id="CHEBI:30616"/>
        <dbReference type="ChEBI" id="CHEBI:33019"/>
        <dbReference type="ChEBI" id="CHEBI:57926"/>
        <dbReference type="ChEBI" id="CHEBI:73682"/>
        <dbReference type="EC" id="2.7.7.87"/>
    </reaction>
</comment>
<dbReference type="PROSITE" id="PS51163">
    <property type="entry name" value="YRDC"/>
    <property type="match status" value="1"/>
</dbReference>
<evidence type="ECO:0000256" key="11">
    <source>
        <dbReference type="ARBA" id="ARBA00023128"/>
    </source>
</evidence>
<evidence type="ECO:0000256" key="8">
    <source>
        <dbReference type="ARBA" id="ARBA00022490"/>
    </source>
</evidence>
<proteinExistence type="inferred from homology"/>
<evidence type="ECO:0000256" key="14">
    <source>
        <dbReference type="ARBA" id="ARBA00058524"/>
    </source>
</evidence>
<dbReference type="CTD" id="3772640"/>
<evidence type="ECO:0000256" key="9">
    <source>
        <dbReference type="ARBA" id="ARBA00022679"/>
    </source>
</evidence>
<sequence>MNVPTAGVTNIGFRLSRMAKMRLSTVVPVGESGKAQATAVDMASRLLMEGNIIALPTDTIYGLAACAQNTTAVRKLYGVKGRDSAKPLAMCVGEVEDVRLWSKADILPDGLLKALLPGPVTVILERSPLLNRELNPNCSKVGIRVPDHPFVRKLAQNVSSPLALTSANLSNEPSSLNVREFENLWPQLGAVFDGGSLGNAQSTSSRAGSTVVDLSNEGKYHIVRNGIAPLHTVEILHQFGLEPFCNLQNTTIQ</sequence>
<dbReference type="SUPFAM" id="SSF55821">
    <property type="entry name" value="YrdC/RibB"/>
    <property type="match status" value="1"/>
</dbReference>
<protein>
    <recommendedName>
        <fullName evidence="6">Threonylcarbamoyl-AMP synthase</fullName>
        <ecNumber evidence="5">2.7.7.87</ecNumber>
    </recommendedName>
</protein>
<evidence type="ECO:0000256" key="7">
    <source>
        <dbReference type="ARBA" id="ARBA00022475"/>
    </source>
</evidence>
<keyword evidence="10" id="KW-0809">Transit peptide</keyword>
<dbReference type="GO" id="GO:0000049">
    <property type="term" value="F:tRNA binding"/>
    <property type="evidence" value="ECO:0007669"/>
    <property type="project" value="TreeGrafter"/>
</dbReference>
<comment type="subcellular location">
    <subcellularLocation>
        <location evidence="2">Cell membrane</location>
        <topology evidence="2">Peripheral membrane protein</topology>
    </subcellularLocation>
    <subcellularLocation>
        <location evidence="3">Cytoplasm</location>
    </subcellularLocation>
    <subcellularLocation>
        <location evidence="1">Mitochondrion</location>
    </subcellularLocation>
</comment>
<keyword evidence="9" id="KW-0808">Transferase</keyword>
<keyword evidence="7" id="KW-1003">Cell membrane</keyword>
<dbReference type="OrthoDB" id="3648309at2759"/>
<comment type="subunit">
    <text evidence="15">Interacts with RSC1A1.</text>
</comment>
<keyword evidence="12" id="KW-0472">Membrane</keyword>
<feature type="domain" description="YrdC-like" evidence="16">
    <location>
        <begin position="37"/>
        <end position="228"/>
    </location>
</feature>
<dbReference type="InterPro" id="IPR050156">
    <property type="entry name" value="TC-AMP_synthase_SUA5"/>
</dbReference>
<dbReference type="GO" id="GO:0005739">
    <property type="term" value="C:mitochondrion"/>
    <property type="evidence" value="ECO:0007669"/>
    <property type="project" value="UniProtKB-SubCell"/>
</dbReference>
<dbReference type="InterPro" id="IPR017945">
    <property type="entry name" value="DHBP_synth_RibB-like_a/b_dom"/>
</dbReference>
<keyword evidence="11" id="KW-0496">Mitochondrion</keyword>
<evidence type="ECO:0000256" key="1">
    <source>
        <dbReference type="ARBA" id="ARBA00004173"/>
    </source>
</evidence>
<evidence type="ECO:0000256" key="2">
    <source>
        <dbReference type="ARBA" id="ARBA00004202"/>
    </source>
</evidence>
<dbReference type="Proteomes" id="UP000515158">
    <property type="component" value="Unplaced"/>
</dbReference>
<evidence type="ECO:0000256" key="4">
    <source>
        <dbReference type="ARBA" id="ARBA00007663"/>
    </source>
</evidence>
<evidence type="ECO:0000256" key="15">
    <source>
        <dbReference type="ARBA" id="ARBA00063146"/>
    </source>
</evidence>
<organism evidence="18">
    <name type="scientific">Thrips palmi</name>
    <name type="common">Melon thrips</name>
    <dbReference type="NCBI Taxonomy" id="161013"/>
    <lineage>
        <taxon>Eukaryota</taxon>
        <taxon>Metazoa</taxon>
        <taxon>Ecdysozoa</taxon>
        <taxon>Arthropoda</taxon>
        <taxon>Hexapoda</taxon>
        <taxon>Insecta</taxon>
        <taxon>Pterygota</taxon>
        <taxon>Neoptera</taxon>
        <taxon>Paraneoptera</taxon>
        <taxon>Thysanoptera</taxon>
        <taxon>Terebrantia</taxon>
        <taxon>Thripoidea</taxon>
        <taxon>Thripidae</taxon>
        <taxon>Thrips</taxon>
    </lineage>
</organism>
<dbReference type="GO" id="GO:0006450">
    <property type="term" value="P:regulation of translational fidelity"/>
    <property type="evidence" value="ECO:0007669"/>
    <property type="project" value="TreeGrafter"/>
</dbReference>
<dbReference type="FunFam" id="3.90.870.10:FF:000007">
    <property type="entry name" value="YrdC N6-threonylcarbamoyltransferase domain containing"/>
    <property type="match status" value="1"/>
</dbReference>
<dbReference type="GO" id="GO:0003725">
    <property type="term" value="F:double-stranded RNA binding"/>
    <property type="evidence" value="ECO:0007669"/>
    <property type="project" value="InterPro"/>
</dbReference>
<keyword evidence="17" id="KW-1185">Reference proteome</keyword>
<accession>A0A6P8YRI4</accession>
<dbReference type="GO" id="GO:0061710">
    <property type="term" value="F:L-threonylcarbamoyladenylate synthase"/>
    <property type="evidence" value="ECO:0007669"/>
    <property type="project" value="UniProtKB-EC"/>
</dbReference>
<dbReference type="Pfam" id="PF01300">
    <property type="entry name" value="Sua5_yciO_yrdC"/>
    <property type="match status" value="1"/>
</dbReference>
<dbReference type="Gene3D" id="3.90.870.10">
    <property type="entry name" value="DHBP synthase"/>
    <property type="match status" value="1"/>
</dbReference>
<dbReference type="FunCoup" id="A0A6P8YRI4">
    <property type="interactions" value="353"/>
</dbReference>
<evidence type="ECO:0000256" key="6">
    <source>
        <dbReference type="ARBA" id="ARBA00015492"/>
    </source>
</evidence>
<comment type="similarity">
    <text evidence="4">Belongs to the SUA5 family.</text>
</comment>
<dbReference type="PANTHER" id="PTHR17490">
    <property type="entry name" value="SUA5"/>
    <property type="match status" value="1"/>
</dbReference>
<dbReference type="RefSeq" id="XP_034239616.1">
    <property type="nucleotide sequence ID" value="XM_034383725.1"/>
</dbReference>
<evidence type="ECO:0000256" key="5">
    <source>
        <dbReference type="ARBA" id="ARBA00012584"/>
    </source>
</evidence>
<evidence type="ECO:0000313" key="18">
    <source>
        <dbReference type="RefSeq" id="XP_034239616.1"/>
    </source>
</evidence>
<dbReference type="EC" id="2.7.7.87" evidence="5"/>
<dbReference type="InterPro" id="IPR006070">
    <property type="entry name" value="Sua5-like_dom"/>
</dbReference>
<evidence type="ECO:0000256" key="13">
    <source>
        <dbReference type="ARBA" id="ARBA00048366"/>
    </source>
</evidence>
<dbReference type="InParanoid" id="A0A6P8YRI4"/>
<dbReference type="PANTHER" id="PTHR17490:SF10">
    <property type="entry name" value="THREONYLCARBAMOYL-AMP SYNTHASE"/>
    <property type="match status" value="1"/>
</dbReference>
<keyword evidence="8" id="KW-0963">Cytoplasm</keyword>
<evidence type="ECO:0000256" key="10">
    <source>
        <dbReference type="ARBA" id="ARBA00022946"/>
    </source>
</evidence>
<reference evidence="18" key="1">
    <citation type="submission" date="2025-08" db="UniProtKB">
        <authorList>
            <consortium name="RefSeq"/>
        </authorList>
    </citation>
    <scope>IDENTIFICATION</scope>
    <source>
        <tissue evidence="18">Total insect</tissue>
    </source>
</reference>
<dbReference type="AlphaFoldDB" id="A0A6P8YRI4"/>
<evidence type="ECO:0000256" key="12">
    <source>
        <dbReference type="ARBA" id="ARBA00023136"/>
    </source>
</evidence>
<evidence type="ECO:0000313" key="17">
    <source>
        <dbReference type="Proteomes" id="UP000515158"/>
    </source>
</evidence>
<gene>
    <name evidence="18" type="primary">LOC117644350</name>
</gene>
<evidence type="ECO:0000259" key="16">
    <source>
        <dbReference type="PROSITE" id="PS51163"/>
    </source>
</evidence>
<dbReference type="NCBIfam" id="TIGR00057">
    <property type="entry name" value="L-threonylcarbamoyladenylate synthase"/>
    <property type="match status" value="1"/>
</dbReference>
<dbReference type="KEGG" id="tpal:117644350"/>
<dbReference type="GeneID" id="117644350"/>
<name>A0A6P8YRI4_THRPL</name>